<accession>A0AAD6M5D6</accession>
<comment type="caution">
    <text evidence="1">The sequence shown here is derived from an EMBL/GenBank/DDBJ whole genome shotgun (WGS) entry which is preliminary data.</text>
</comment>
<dbReference type="EMBL" id="JAQIZT010000011">
    <property type="protein sequence ID" value="KAJ6979301.1"/>
    <property type="molecule type" value="Genomic_DNA"/>
</dbReference>
<organism evidence="1 2">
    <name type="scientific">Populus alba x Populus x berolinensis</name>
    <dbReference type="NCBI Taxonomy" id="444605"/>
    <lineage>
        <taxon>Eukaryota</taxon>
        <taxon>Viridiplantae</taxon>
        <taxon>Streptophyta</taxon>
        <taxon>Embryophyta</taxon>
        <taxon>Tracheophyta</taxon>
        <taxon>Spermatophyta</taxon>
        <taxon>Magnoliopsida</taxon>
        <taxon>eudicotyledons</taxon>
        <taxon>Gunneridae</taxon>
        <taxon>Pentapetalae</taxon>
        <taxon>rosids</taxon>
        <taxon>fabids</taxon>
        <taxon>Malpighiales</taxon>
        <taxon>Salicaceae</taxon>
        <taxon>Saliceae</taxon>
        <taxon>Populus</taxon>
    </lineage>
</organism>
<proteinExistence type="predicted"/>
<protein>
    <submittedName>
        <fullName evidence="1">Uncharacterized protein</fullName>
    </submittedName>
</protein>
<name>A0AAD6M5D6_9ROSI</name>
<evidence type="ECO:0000313" key="1">
    <source>
        <dbReference type="EMBL" id="KAJ6979301.1"/>
    </source>
</evidence>
<sequence length="91" mass="10074">MLFFSDIIGIPLPCLMDPFGFRQRMNHASGFHKVLKDVRVITTGPIFDIPSQIKSATLELNTDVFGNIFCRKKKVLALIAGTQCSIAAFNS</sequence>
<gene>
    <name evidence="1" type="ORF">NC653_027454</name>
</gene>
<evidence type="ECO:0000313" key="2">
    <source>
        <dbReference type="Proteomes" id="UP001164929"/>
    </source>
</evidence>
<reference evidence="1" key="1">
    <citation type="journal article" date="2023" name="Mol. Ecol. Resour.">
        <title>Chromosome-level genome assembly of a triploid poplar Populus alba 'Berolinensis'.</title>
        <authorList>
            <person name="Chen S."/>
            <person name="Yu Y."/>
            <person name="Wang X."/>
            <person name="Wang S."/>
            <person name="Zhang T."/>
            <person name="Zhou Y."/>
            <person name="He R."/>
            <person name="Meng N."/>
            <person name="Wang Y."/>
            <person name="Liu W."/>
            <person name="Liu Z."/>
            <person name="Liu J."/>
            <person name="Guo Q."/>
            <person name="Huang H."/>
            <person name="Sederoff R.R."/>
            <person name="Wang G."/>
            <person name="Qu G."/>
            <person name="Chen S."/>
        </authorList>
    </citation>
    <scope>NUCLEOTIDE SEQUENCE</scope>
    <source>
        <strain evidence="1">SC-2020</strain>
    </source>
</reference>
<dbReference type="AlphaFoldDB" id="A0AAD6M5D6"/>
<keyword evidence="2" id="KW-1185">Reference proteome</keyword>
<dbReference type="Proteomes" id="UP001164929">
    <property type="component" value="Chromosome 11"/>
</dbReference>